<feature type="region of interest" description="Disordered" evidence="1">
    <location>
        <begin position="121"/>
        <end position="144"/>
    </location>
</feature>
<dbReference type="AlphaFoldDB" id="A0A645AJS8"/>
<comment type="caution">
    <text evidence="2">The sequence shown here is derived from an EMBL/GenBank/DDBJ whole genome shotgun (WGS) entry which is preliminary data.</text>
</comment>
<dbReference type="EMBL" id="VSSQ01014124">
    <property type="protein sequence ID" value="MPM52998.1"/>
    <property type="molecule type" value="Genomic_DNA"/>
</dbReference>
<gene>
    <name evidence="2" type="ORF">SDC9_99762</name>
</gene>
<protein>
    <submittedName>
        <fullName evidence="2">Uncharacterized protein</fullName>
    </submittedName>
</protein>
<accession>A0A645AJS8</accession>
<name>A0A645AJS8_9ZZZZ</name>
<evidence type="ECO:0000313" key="2">
    <source>
        <dbReference type="EMBL" id="MPM52998.1"/>
    </source>
</evidence>
<sequence length="144" mass="15402">MTSCCTAAGVEEREFVGVQLVLADKAPGLDPPQALADAKVRQELLLRPGQTERGRGRPELVGLLPVHDPSLGIRKQRVGQRPHGGALVAYVVEVGELVEDQHVRDPVVPGESPVRIHPSQQCGVGHEPPGFVVDDPPLPAVRVE</sequence>
<evidence type="ECO:0000256" key="1">
    <source>
        <dbReference type="SAM" id="MobiDB-lite"/>
    </source>
</evidence>
<organism evidence="2">
    <name type="scientific">bioreactor metagenome</name>
    <dbReference type="NCBI Taxonomy" id="1076179"/>
    <lineage>
        <taxon>unclassified sequences</taxon>
        <taxon>metagenomes</taxon>
        <taxon>ecological metagenomes</taxon>
    </lineage>
</organism>
<proteinExistence type="predicted"/>
<reference evidence="2" key="1">
    <citation type="submission" date="2019-08" db="EMBL/GenBank/DDBJ databases">
        <authorList>
            <person name="Kucharzyk K."/>
            <person name="Murdoch R.W."/>
            <person name="Higgins S."/>
            <person name="Loffler F."/>
        </authorList>
    </citation>
    <scope>NUCLEOTIDE SEQUENCE</scope>
</reference>